<keyword evidence="1" id="KW-0813">Transport</keyword>
<dbReference type="EMBL" id="JBHRZI010000040">
    <property type="protein sequence ID" value="MFC3897737.1"/>
    <property type="molecule type" value="Genomic_DNA"/>
</dbReference>
<dbReference type="Gene3D" id="2.40.50.100">
    <property type="match status" value="1"/>
</dbReference>
<dbReference type="PANTHER" id="PTHR43875:SF15">
    <property type="entry name" value="TREHALOSE IMPORT ATP-BINDING PROTEIN SUGC"/>
    <property type="match status" value="1"/>
</dbReference>
<dbReference type="NCBIfam" id="NF008653">
    <property type="entry name" value="PRK11650.1"/>
    <property type="match status" value="1"/>
</dbReference>
<sequence>MAEVVLTGLGKAYGDGTRAVTDLNLDIRDGEFLVLVGPSGCGKTTALRMIAGLEQITEGTIRIGEQVVNDVPSRDRDVAMVFQSYALYPHLNVYDNIAFGLTLRKLAKKEIDHRVREVAEVLELTEHLDRKPRNLSGGQRQRVAMGRAIVRAPQAFLMDEPLSNLDAKLRVQMRAQIARIQREIGVTTVYVTHDQTEAMTLGDRVAVMRRGVLQQVGPPQELYDRPVNLFVAGFIGSPGMNLVSARLEENDGRFWVSLNSDALLLPESVLRQRPALRQYVGRDVVVGIRPEDMEDTALADAREGEILHSVADLVEAMGSDVLVHFPVDVPPVVTDDTRELAQDAGTDDLPKTSKGTVLVGRFSPRTRIYEGQPVAAWVDTSRLHFFDPATGSSIWK</sequence>
<evidence type="ECO:0000256" key="5">
    <source>
        <dbReference type="ARBA" id="ARBA00022967"/>
    </source>
</evidence>
<keyword evidence="5" id="KW-1278">Translocase</keyword>
<dbReference type="InterPro" id="IPR027417">
    <property type="entry name" value="P-loop_NTPase"/>
</dbReference>
<dbReference type="Pfam" id="PF17912">
    <property type="entry name" value="OB_MalK"/>
    <property type="match status" value="1"/>
</dbReference>
<reference evidence="9" key="1">
    <citation type="journal article" date="2019" name="Int. J. Syst. Evol. Microbiol.">
        <title>The Global Catalogue of Microorganisms (GCM) 10K type strain sequencing project: providing services to taxonomists for standard genome sequencing and annotation.</title>
        <authorList>
            <consortium name="The Broad Institute Genomics Platform"/>
            <consortium name="The Broad Institute Genome Sequencing Center for Infectious Disease"/>
            <person name="Wu L."/>
            <person name="Ma J."/>
        </authorList>
    </citation>
    <scope>NUCLEOTIDE SEQUENCE [LARGE SCALE GENOMIC DNA]</scope>
    <source>
        <strain evidence="9">CGMCC 4.7405</strain>
    </source>
</reference>
<dbReference type="SMART" id="SM00382">
    <property type="entry name" value="AAA"/>
    <property type="match status" value="1"/>
</dbReference>
<keyword evidence="2" id="KW-1003">Cell membrane</keyword>
<evidence type="ECO:0000256" key="6">
    <source>
        <dbReference type="ARBA" id="ARBA00023136"/>
    </source>
</evidence>
<evidence type="ECO:0000313" key="8">
    <source>
        <dbReference type="EMBL" id="MFC3897737.1"/>
    </source>
</evidence>
<evidence type="ECO:0000259" key="7">
    <source>
        <dbReference type="PROSITE" id="PS50893"/>
    </source>
</evidence>
<keyword evidence="9" id="KW-1185">Reference proteome</keyword>
<dbReference type="InterPro" id="IPR008995">
    <property type="entry name" value="Mo/tungstate-bd_C_term_dom"/>
</dbReference>
<dbReference type="Gene3D" id="2.40.50.140">
    <property type="entry name" value="Nucleic acid-binding proteins"/>
    <property type="match status" value="1"/>
</dbReference>
<evidence type="ECO:0000313" key="9">
    <source>
        <dbReference type="Proteomes" id="UP001595690"/>
    </source>
</evidence>
<evidence type="ECO:0000256" key="4">
    <source>
        <dbReference type="ARBA" id="ARBA00022840"/>
    </source>
</evidence>
<dbReference type="PANTHER" id="PTHR43875">
    <property type="entry name" value="MALTODEXTRIN IMPORT ATP-BINDING PROTEIN MSMX"/>
    <property type="match status" value="1"/>
</dbReference>
<dbReference type="Proteomes" id="UP001595690">
    <property type="component" value="Unassembled WGS sequence"/>
</dbReference>
<dbReference type="InterPro" id="IPR015855">
    <property type="entry name" value="ABC_transpr_MalK-like"/>
</dbReference>
<dbReference type="InterPro" id="IPR040582">
    <property type="entry name" value="OB_MalK-like"/>
</dbReference>
<dbReference type="SUPFAM" id="SSF50331">
    <property type="entry name" value="MOP-like"/>
    <property type="match status" value="1"/>
</dbReference>
<dbReference type="SUPFAM" id="SSF52540">
    <property type="entry name" value="P-loop containing nucleoside triphosphate hydrolases"/>
    <property type="match status" value="1"/>
</dbReference>
<comment type="caution">
    <text evidence="8">The sequence shown here is derived from an EMBL/GenBank/DDBJ whole genome shotgun (WGS) entry which is preliminary data.</text>
</comment>
<dbReference type="Pfam" id="PF00005">
    <property type="entry name" value="ABC_tran"/>
    <property type="match status" value="1"/>
</dbReference>
<evidence type="ECO:0000256" key="3">
    <source>
        <dbReference type="ARBA" id="ARBA00022741"/>
    </source>
</evidence>
<evidence type="ECO:0000256" key="1">
    <source>
        <dbReference type="ARBA" id="ARBA00022448"/>
    </source>
</evidence>
<protein>
    <submittedName>
        <fullName evidence="8">ABC transporter ATP-binding protein</fullName>
    </submittedName>
</protein>
<keyword evidence="3" id="KW-0547">Nucleotide-binding</keyword>
<dbReference type="InterPro" id="IPR003439">
    <property type="entry name" value="ABC_transporter-like_ATP-bd"/>
</dbReference>
<feature type="domain" description="ABC transporter" evidence="7">
    <location>
        <begin position="4"/>
        <end position="235"/>
    </location>
</feature>
<dbReference type="InterPro" id="IPR017871">
    <property type="entry name" value="ABC_transporter-like_CS"/>
</dbReference>
<dbReference type="GO" id="GO:0005524">
    <property type="term" value="F:ATP binding"/>
    <property type="evidence" value="ECO:0007669"/>
    <property type="project" value="UniProtKB-KW"/>
</dbReference>
<dbReference type="InterPro" id="IPR012340">
    <property type="entry name" value="NA-bd_OB-fold"/>
</dbReference>
<proteinExistence type="predicted"/>
<organism evidence="8 9">
    <name type="scientific">Lentzea rhizosphaerae</name>
    <dbReference type="NCBI Taxonomy" id="2041025"/>
    <lineage>
        <taxon>Bacteria</taxon>
        <taxon>Bacillati</taxon>
        <taxon>Actinomycetota</taxon>
        <taxon>Actinomycetes</taxon>
        <taxon>Pseudonocardiales</taxon>
        <taxon>Pseudonocardiaceae</taxon>
        <taxon>Lentzea</taxon>
    </lineage>
</organism>
<dbReference type="PROSITE" id="PS00211">
    <property type="entry name" value="ABC_TRANSPORTER_1"/>
    <property type="match status" value="1"/>
</dbReference>
<dbReference type="InterPro" id="IPR047641">
    <property type="entry name" value="ABC_transpr_MalK/UgpC-like"/>
</dbReference>
<keyword evidence="6" id="KW-0472">Membrane</keyword>
<dbReference type="CDD" id="cd03301">
    <property type="entry name" value="ABC_MalK_N"/>
    <property type="match status" value="1"/>
</dbReference>
<accession>A0ABV8C6M3</accession>
<gene>
    <name evidence="8" type="ORF">ACFOWZ_40235</name>
</gene>
<evidence type="ECO:0000256" key="2">
    <source>
        <dbReference type="ARBA" id="ARBA00022475"/>
    </source>
</evidence>
<dbReference type="PROSITE" id="PS50893">
    <property type="entry name" value="ABC_TRANSPORTER_2"/>
    <property type="match status" value="1"/>
</dbReference>
<dbReference type="InterPro" id="IPR003593">
    <property type="entry name" value="AAA+_ATPase"/>
</dbReference>
<dbReference type="Gene3D" id="3.40.50.300">
    <property type="entry name" value="P-loop containing nucleotide triphosphate hydrolases"/>
    <property type="match status" value="1"/>
</dbReference>
<name>A0ABV8C6M3_9PSEU</name>
<keyword evidence="4 8" id="KW-0067">ATP-binding</keyword>
<dbReference type="RefSeq" id="WP_382379221.1">
    <property type="nucleotide sequence ID" value="NZ_JBHRZI010000040.1"/>
</dbReference>